<evidence type="ECO:0000256" key="1">
    <source>
        <dbReference type="ARBA" id="ARBA00009254"/>
    </source>
</evidence>
<dbReference type="NCBIfam" id="TIGR00012">
    <property type="entry name" value="L29"/>
    <property type="match status" value="1"/>
</dbReference>
<dbReference type="Proteomes" id="UP001445335">
    <property type="component" value="Unassembled WGS sequence"/>
</dbReference>
<dbReference type="Pfam" id="PF00831">
    <property type="entry name" value="Ribosomal_L29"/>
    <property type="match status" value="1"/>
</dbReference>
<evidence type="ECO:0000256" key="2">
    <source>
        <dbReference type="ARBA" id="ARBA00022980"/>
    </source>
</evidence>
<dbReference type="AlphaFoldDB" id="A0AAW1S7H2"/>
<dbReference type="GO" id="GO:0022625">
    <property type="term" value="C:cytosolic large ribosomal subunit"/>
    <property type="evidence" value="ECO:0007669"/>
    <property type="project" value="TreeGrafter"/>
</dbReference>
<name>A0AAW1S7H2_9CHLO</name>
<sequence>MAKPTKASDLRGLSEEELNAEVYKCKRALFDLRVAQRTRQAYKSSEFGWNSRKIAQLLTIKRERELVEGISKRESRRKDKKEKLALGFGNF</sequence>
<evidence type="ECO:0000256" key="5">
    <source>
        <dbReference type="ARBA" id="ARBA00042960"/>
    </source>
</evidence>
<dbReference type="SUPFAM" id="SSF46561">
    <property type="entry name" value="Ribosomal protein L29 (L29p)"/>
    <property type="match status" value="1"/>
</dbReference>
<accession>A0AAW1S7H2</accession>
<dbReference type="PANTHER" id="PTHR10916:SF0">
    <property type="entry name" value="LARGE RIBOSOMAL SUBUNIT PROTEIN UL29C"/>
    <property type="match status" value="1"/>
</dbReference>
<gene>
    <name evidence="6" type="ORF">WJX81_000253</name>
</gene>
<evidence type="ECO:0000313" key="6">
    <source>
        <dbReference type="EMBL" id="KAK9841745.1"/>
    </source>
</evidence>
<keyword evidence="7" id="KW-1185">Reference proteome</keyword>
<keyword evidence="3" id="KW-0687">Ribonucleoprotein</keyword>
<protein>
    <recommendedName>
        <fullName evidence="4">Large ribosomal subunit protein uL29c</fullName>
    </recommendedName>
    <alternativeName>
        <fullName evidence="5">50S ribosomal protein L29, chloroplastic</fullName>
    </alternativeName>
</protein>
<dbReference type="Gene3D" id="1.10.287.310">
    <property type="match status" value="1"/>
</dbReference>
<evidence type="ECO:0000313" key="7">
    <source>
        <dbReference type="Proteomes" id="UP001445335"/>
    </source>
</evidence>
<reference evidence="6 7" key="1">
    <citation type="journal article" date="2024" name="Nat. Commun.">
        <title>Phylogenomics reveals the evolutionary origins of lichenization in chlorophyte algae.</title>
        <authorList>
            <person name="Puginier C."/>
            <person name="Libourel C."/>
            <person name="Otte J."/>
            <person name="Skaloud P."/>
            <person name="Haon M."/>
            <person name="Grisel S."/>
            <person name="Petersen M."/>
            <person name="Berrin J.G."/>
            <person name="Delaux P.M."/>
            <person name="Dal Grande F."/>
            <person name="Keller J."/>
        </authorList>
    </citation>
    <scope>NUCLEOTIDE SEQUENCE [LARGE SCALE GENOMIC DNA]</scope>
    <source>
        <strain evidence="6 7">SAG 245.80</strain>
    </source>
</reference>
<organism evidence="6 7">
    <name type="scientific">Elliptochloris bilobata</name>
    <dbReference type="NCBI Taxonomy" id="381761"/>
    <lineage>
        <taxon>Eukaryota</taxon>
        <taxon>Viridiplantae</taxon>
        <taxon>Chlorophyta</taxon>
        <taxon>core chlorophytes</taxon>
        <taxon>Trebouxiophyceae</taxon>
        <taxon>Trebouxiophyceae incertae sedis</taxon>
        <taxon>Elliptochloris clade</taxon>
        <taxon>Elliptochloris</taxon>
    </lineage>
</organism>
<evidence type="ECO:0000256" key="4">
    <source>
        <dbReference type="ARBA" id="ARBA00040028"/>
    </source>
</evidence>
<evidence type="ECO:0000256" key="3">
    <source>
        <dbReference type="ARBA" id="ARBA00023274"/>
    </source>
</evidence>
<dbReference type="GO" id="GO:0003735">
    <property type="term" value="F:structural constituent of ribosome"/>
    <property type="evidence" value="ECO:0007669"/>
    <property type="project" value="InterPro"/>
</dbReference>
<dbReference type="EMBL" id="JALJOU010000010">
    <property type="protein sequence ID" value="KAK9841745.1"/>
    <property type="molecule type" value="Genomic_DNA"/>
</dbReference>
<dbReference type="PANTHER" id="PTHR10916">
    <property type="entry name" value="60S RIBOSOMAL PROTEIN L35/50S RIBOSOMAL PROTEIN L29"/>
    <property type="match status" value="1"/>
</dbReference>
<comment type="similarity">
    <text evidence="1">Belongs to the universal ribosomal protein uL29 family.</text>
</comment>
<keyword evidence="2" id="KW-0689">Ribosomal protein</keyword>
<dbReference type="InterPro" id="IPR001854">
    <property type="entry name" value="Ribosomal_uL29"/>
</dbReference>
<dbReference type="HAMAP" id="MF_00374">
    <property type="entry name" value="Ribosomal_uL29"/>
    <property type="match status" value="1"/>
</dbReference>
<dbReference type="GO" id="GO:0006412">
    <property type="term" value="P:translation"/>
    <property type="evidence" value="ECO:0007669"/>
    <property type="project" value="InterPro"/>
</dbReference>
<comment type="caution">
    <text evidence="6">The sequence shown here is derived from an EMBL/GenBank/DDBJ whole genome shotgun (WGS) entry which is preliminary data.</text>
</comment>
<dbReference type="CDD" id="cd00427">
    <property type="entry name" value="Ribosomal_L29_HIP"/>
    <property type="match status" value="1"/>
</dbReference>
<dbReference type="InterPro" id="IPR036049">
    <property type="entry name" value="Ribosomal_uL29_sf"/>
</dbReference>
<dbReference type="InterPro" id="IPR050063">
    <property type="entry name" value="Ribosomal_protein_uL29"/>
</dbReference>
<proteinExistence type="inferred from homology"/>